<evidence type="ECO:0000313" key="2">
    <source>
        <dbReference type="EMBL" id="CAK7337951.1"/>
    </source>
</evidence>
<organism evidence="2 3">
    <name type="scientific">Dovyalis caffra</name>
    <dbReference type="NCBI Taxonomy" id="77055"/>
    <lineage>
        <taxon>Eukaryota</taxon>
        <taxon>Viridiplantae</taxon>
        <taxon>Streptophyta</taxon>
        <taxon>Embryophyta</taxon>
        <taxon>Tracheophyta</taxon>
        <taxon>Spermatophyta</taxon>
        <taxon>Magnoliopsida</taxon>
        <taxon>eudicotyledons</taxon>
        <taxon>Gunneridae</taxon>
        <taxon>Pentapetalae</taxon>
        <taxon>rosids</taxon>
        <taxon>fabids</taxon>
        <taxon>Malpighiales</taxon>
        <taxon>Salicaceae</taxon>
        <taxon>Flacourtieae</taxon>
        <taxon>Dovyalis</taxon>
    </lineage>
</organism>
<dbReference type="InterPro" id="IPR050422">
    <property type="entry name" value="X-Pro_aminopeptidase_P"/>
</dbReference>
<dbReference type="EMBL" id="CAWUPB010001108">
    <property type="protein sequence ID" value="CAK7337951.1"/>
    <property type="molecule type" value="Genomic_DNA"/>
</dbReference>
<accession>A0AAV1RMJ9</accession>
<dbReference type="SUPFAM" id="SSF55920">
    <property type="entry name" value="Creatinase/aminopeptidase"/>
    <property type="match status" value="1"/>
</dbReference>
<dbReference type="AlphaFoldDB" id="A0AAV1RMJ9"/>
<feature type="domain" description="Peptidase M24" evidence="1">
    <location>
        <begin position="81"/>
        <end position="161"/>
    </location>
</feature>
<dbReference type="Pfam" id="PF00557">
    <property type="entry name" value="Peptidase_M24"/>
    <property type="match status" value="1"/>
</dbReference>
<sequence length="245" mass="27075">MTMMILFRPKSSHPSSSASAVLKFLLQQQMGISTFKSSNHNFCHGYFWSLNHLVDLDGLGLKCEILCADYKLVGHIALDQTMFPENTPVFVLDVLAHSSLWKTGLDYQHGTGHGVGAALNVHEGPQSISFRYRNMAPLQKGMIVSNEPGYYEGHAFGIRIEVRIFAIRAFTCLQLLKIKIAAIICWLTLTTKANAMLRSPDKVITGPERTDSHACTAGAFRQFATRIGNTNAGFVSGIEKFPLKV</sequence>
<proteinExistence type="predicted"/>
<evidence type="ECO:0000313" key="3">
    <source>
        <dbReference type="Proteomes" id="UP001314170"/>
    </source>
</evidence>
<dbReference type="Gene3D" id="3.90.230.10">
    <property type="entry name" value="Creatinase/methionine aminopeptidase superfamily"/>
    <property type="match status" value="1"/>
</dbReference>
<dbReference type="InterPro" id="IPR036005">
    <property type="entry name" value="Creatinase/aminopeptidase-like"/>
</dbReference>
<name>A0AAV1RMJ9_9ROSI</name>
<keyword evidence="3" id="KW-1185">Reference proteome</keyword>
<comment type="caution">
    <text evidence="2">The sequence shown here is derived from an EMBL/GenBank/DDBJ whole genome shotgun (WGS) entry which is preliminary data.</text>
</comment>
<dbReference type="PANTHER" id="PTHR43763:SF6">
    <property type="entry name" value="XAA-PRO AMINOPEPTIDASE 1"/>
    <property type="match status" value="1"/>
</dbReference>
<protein>
    <recommendedName>
        <fullName evidence="1">Peptidase M24 domain-containing protein</fullName>
    </recommendedName>
</protein>
<dbReference type="Proteomes" id="UP001314170">
    <property type="component" value="Unassembled WGS sequence"/>
</dbReference>
<reference evidence="2 3" key="1">
    <citation type="submission" date="2024-01" db="EMBL/GenBank/DDBJ databases">
        <authorList>
            <person name="Waweru B."/>
        </authorList>
    </citation>
    <scope>NUCLEOTIDE SEQUENCE [LARGE SCALE GENOMIC DNA]</scope>
</reference>
<evidence type="ECO:0000259" key="1">
    <source>
        <dbReference type="Pfam" id="PF00557"/>
    </source>
</evidence>
<gene>
    <name evidence="2" type="ORF">DCAF_LOCUS12992</name>
</gene>
<dbReference type="PANTHER" id="PTHR43763">
    <property type="entry name" value="XAA-PRO AMINOPEPTIDASE 1"/>
    <property type="match status" value="1"/>
</dbReference>
<dbReference type="InterPro" id="IPR000994">
    <property type="entry name" value="Pept_M24"/>
</dbReference>